<evidence type="ECO:0000313" key="1">
    <source>
        <dbReference type="EMBL" id="KEQ11236.1"/>
    </source>
</evidence>
<organism evidence="1 2">
    <name type="scientific">Endozoicomonas montiporae</name>
    <dbReference type="NCBI Taxonomy" id="1027273"/>
    <lineage>
        <taxon>Bacteria</taxon>
        <taxon>Pseudomonadati</taxon>
        <taxon>Pseudomonadota</taxon>
        <taxon>Gammaproteobacteria</taxon>
        <taxon>Oceanospirillales</taxon>
        <taxon>Endozoicomonadaceae</taxon>
        <taxon>Endozoicomonas</taxon>
    </lineage>
</organism>
<dbReference type="Proteomes" id="UP000028006">
    <property type="component" value="Unassembled WGS sequence"/>
</dbReference>
<sequence length="85" mass="9613">MSEINHLRSLLRDMQKCSRRSTAIQRAAADKLQALQEKIESERSGVNIEVQVMIEDLQHLVETSCDSSDTLDTNILKLLDSDLIT</sequence>
<dbReference type="EMBL" id="JOKG01000011">
    <property type="protein sequence ID" value="KEQ11236.1"/>
    <property type="molecule type" value="Genomic_DNA"/>
</dbReference>
<keyword evidence="2" id="KW-1185">Reference proteome</keyword>
<dbReference type="AlphaFoldDB" id="A0A081MYG3"/>
<proteinExistence type="predicted"/>
<gene>
    <name evidence="1" type="ORF">GZ77_26415</name>
</gene>
<reference evidence="1 2" key="1">
    <citation type="submission" date="2014-06" db="EMBL/GenBank/DDBJ databases">
        <title>Whole Genome Sequences of Three Symbiotic Endozoicomonas Bacteria.</title>
        <authorList>
            <person name="Neave M.J."/>
            <person name="Apprill A."/>
            <person name="Voolstra C.R."/>
        </authorList>
    </citation>
    <scope>NUCLEOTIDE SEQUENCE [LARGE SCALE GENOMIC DNA]</scope>
    <source>
        <strain evidence="1 2">LMG 24815</strain>
    </source>
</reference>
<evidence type="ECO:0000313" key="2">
    <source>
        <dbReference type="Proteomes" id="UP000028006"/>
    </source>
</evidence>
<dbReference type="RefSeq" id="WP_034880222.1">
    <property type="nucleotide sequence ID" value="NZ_JOKG01000011.1"/>
</dbReference>
<accession>A0A081MYG3</accession>
<comment type="caution">
    <text evidence="1">The sequence shown here is derived from an EMBL/GenBank/DDBJ whole genome shotgun (WGS) entry which is preliminary data.</text>
</comment>
<protein>
    <submittedName>
        <fullName evidence="1">Uncharacterized protein</fullName>
    </submittedName>
</protein>
<name>A0A081MYG3_9GAMM</name>